<feature type="domain" description="IclR-ED" evidence="5">
    <location>
        <begin position="60"/>
        <end position="246"/>
    </location>
</feature>
<dbReference type="Gene3D" id="1.10.10.10">
    <property type="entry name" value="Winged helix-like DNA-binding domain superfamily/Winged helix DNA-binding domain"/>
    <property type="match status" value="1"/>
</dbReference>
<dbReference type="RefSeq" id="WP_155113792.1">
    <property type="nucleotide sequence ID" value="NZ_WMIB01000026.1"/>
</dbReference>
<dbReference type="InterPro" id="IPR014757">
    <property type="entry name" value="Tscrpt_reg_IclR_C"/>
</dbReference>
<proteinExistence type="predicted"/>
<keyword evidence="7" id="KW-1185">Reference proteome</keyword>
<feature type="domain" description="HTH iclR-type" evidence="4">
    <location>
        <begin position="6"/>
        <end position="63"/>
    </location>
</feature>
<evidence type="ECO:0000313" key="6">
    <source>
        <dbReference type="EMBL" id="MTH55294.1"/>
    </source>
</evidence>
<evidence type="ECO:0000259" key="5">
    <source>
        <dbReference type="PROSITE" id="PS51078"/>
    </source>
</evidence>
<dbReference type="InterPro" id="IPR036390">
    <property type="entry name" value="WH_DNA-bd_sf"/>
</dbReference>
<sequence length="247" mass="27654">MDQYEVATLKKGLQILDLLMKEKEMTLTGIMDHFRWNKTSTFRLLYTLEKMGYIEKGQNGFGLTGKTAAPRQSPDPMADWISVPALYDLSKKLGETMYIGLLDGADVVITQIVDGTHSMRTHTSIGDRDPAHGSALGKAILAFMEPEHQKDFLTQLPYSKSTIHTFDDRQLFLYHLKAIKEQGYAVDDEETEIGVRCIAAPIYIHGHVVASAAISGPVSRLPKKLDKSISKELIICCRRITAQLEKK</sequence>
<protein>
    <submittedName>
        <fullName evidence="6">Helix-turn-helix domain-containing protein</fullName>
    </submittedName>
</protein>
<comment type="caution">
    <text evidence="6">The sequence shown here is derived from an EMBL/GenBank/DDBJ whole genome shotgun (WGS) entry which is preliminary data.</text>
</comment>
<dbReference type="SMART" id="SM00346">
    <property type="entry name" value="HTH_ICLR"/>
    <property type="match status" value="1"/>
</dbReference>
<name>A0A7X2S7U1_9BACI</name>
<reference evidence="6 7" key="1">
    <citation type="journal article" date="2017" name="Int. J. Syst. Evol. Microbiol.">
        <title>Bacillus mangrovi sp. nov., isolated from a sediment sample from a mangrove forest.</title>
        <authorList>
            <person name="Gupta V."/>
            <person name="Singh P.K."/>
            <person name="Korpole S."/>
            <person name="Tanuku N.R.S."/>
            <person name="Pinnaka A.K."/>
        </authorList>
    </citation>
    <scope>NUCLEOTIDE SEQUENCE [LARGE SCALE GENOMIC DNA]</scope>
    <source>
        <strain evidence="6 7">KCTC 33872</strain>
    </source>
</reference>
<dbReference type="PANTHER" id="PTHR30136">
    <property type="entry name" value="HELIX-TURN-HELIX TRANSCRIPTIONAL REGULATOR, ICLR FAMILY"/>
    <property type="match status" value="1"/>
</dbReference>
<dbReference type="Pfam" id="PF01614">
    <property type="entry name" value="IclR_C"/>
    <property type="match status" value="1"/>
</dbReference>
<dbReference type="InterPro" id="IPR005471">
    <property type="entry name" value="Tscrpt_reg_IclR_N"/>
</dbReference>
<dbReference type="GO" id="GO:0003700">
    <property type="term" value="F:DNA-binding transcription factor activity"/>
    <property type="evidence" value="ECO:0007669"/>
    <property type="project" value="TreeGrafter"/>
</dbReference>
<keyword evidence="3" id="KW-0804">Transcription</keyword>
<dbReference type="OrthoDB" id="9791752at2"/>
<dbReference type="GO" id="GO:0045892">
    <property type="term" value="P:negative regulation of DNA-templated transcription"/>
    <property type="evidence" value="ECO:0007669"/>
    <property type="project" value="TreeGrafter"/>
</dbReference>
<dbReference type="GO" id="GO:0003677">
    <property type="term" value="F:DNA binding"/>
    <property type="evidence" value="ECO:0007669"/>
    <property type="project" value="UniProtKB-KW"/>
</dbReference>
<organism evidence="6 7">
    <name type="scientific">Metabacillus mangrovi</name>
    <dbReference type="NCBI Taxonomy" id="1491830"/>
    <lineage>
        <taxon>Bacteria</taxon>
        <taxon>Bacillati</taxon>
        <taxon>Bacillota</taxon>
        <taxon>Bacilli</taxon>
        <taxon>Bacillales</taxon>
        <taxon>Bacillaceae</taxon>
        <taxon>Metabacillus</taxon>
    </lineage>
</organism>
<dbReference type="InterPro" id="IPR036388">
    <property type="entry name" value="WH-like_DNA-bd_sf"/>
</dbReference>
<dbReference type="EMBL" id="WMIB01000026">
    <property type="protein sequence ID" value="MTH55294.1"/>
    <property type="molecule type" value="Genomic_DNA"/>
</dbReference>
<evidence type="ECO:0000256" key="3">
    <source>
        <dbReference type="ARBA" id="ARBA00023163"/>
    </source>
</evidence>
<dbReference type="InterPro" id="IPR029016">
    <property type="entry name" value="GAF-like_dom_sf"/>
</dbReference>
<dbReference type="PROSITE" id="PS51077">
    <property type="entry name" value="HTH_ICLR"/>
    <property type="match status" value="1"/>
</dbReference>
<dbReference type="SUPFAM" id="SSF55781">
    <property type="entry name" value="GAF domain-like"/>
    <property type="match status" value="1"/>
</dbReference>
<keyword evidence="1" id="KW-0805">Transcription regulation</keyword>
<keyword evidence="2" id="KW-0238">DNA-binding</keyword>
<dbReference type="InterPro" id="IPR050707">
    <property type="entry name" value="HTH_MetabolicPath_Reg"/>
</dbReference>
<dbReference type="Proteomes" id="UP000434639">
    <property type="component" value="Unassembled WGS sequence"/>
</dbReference>
<dbReference type="Gene3D" id="3.30.450.40">
    <property type="match status" value="1"/>
</dbReference>
<dbReference type="PROSITE" id="PS51078">
    <property type="entry name" value="ICLR_ED"/>
    <property type="match status" value="1"/>
</dbReference>
<dbReference type="Pfam" id="PF09339">
    <property type="entry name" value="HTH_IclR"/>
    <property type="match status" value="1"/>
</dbReference>
<evidence type="ECO:0000256" key="2">
    <source>
        <dbReference type="ARBA" id="ARBA00023125"/>
    </source>
</evidence>
<gene>
    <name evidence="6" type="ORF">GKZ89_18020</name>
</gene>
<dbReference type="PANTHER" id="PTHR30136:SF24">
    <property type="entry name" value="HTH-TYPE TRANSCRIPTIONAL REPRESSOR ALLR"/>
    <property type="match status" value="1"/>
</dbReference>
<evidence type="ECO:0000313" key="7">
    <source>
        <dbReference type="Proteomes" id="UP000434639"/>
    </source>
</evidence>
<dbReference type="SUPFAM" id="SSF46785">
    <property type="entry name" value="Winged helix' DNA-binding domain"/>
    <property type="match status" value="1"/>
</dbReference>
<evidence type="ECO:0000256" key="1">
    <source>
        <dbReference type="ARBA" id="ARBA00023015"/>
    </source>
</evidence>
<evidence type="ECO:0000259" key="4">
    <source>
        <dbReference type="PROSITE" id="PS51077"/>
    </source>
</evidence>
<dbReference type="AlphaFoldDB" id="A0A7X2S7U1"/>
<accession>A0A7X2S7U1</accession>